<dbReference type="PANTHER" id="PTHR11937">
    <property type="entry name" value="ACTIN"/>
    <property type="match status" value="1"/>
</dbReference>
<keyword evidence="5" id="KW-0206">Cytoskeleton</keyword>
<dbReference type="InterPro" id="IPR004000">
    <property type="entry name" value="Actin"/>
</dbReference>
<evidence type="ECO:0000256" key="1">
    <source>
        <dbReference type="ARBA" id="ARBA00004245"/>
    </source>
</evidence>
<dbReference type="Proteomes" id="UP000039865">
    <property type="component" value="Unassembled WGS sequence"/>
</dbReference>
<keyword evidence="4" id="KW-0067">ATP-binding</keyword>
<comment type="subcellular location">
    <subcellularLocation>
        <location evidence="1">Cytoplasm</location>
        <location evidence="1">Cytoskeleton</location>
    </subcellularLocation>
</comment>
<dbReference type="OMA" id="QSISMCD"/>
<dbReference type="AlphaFoldDB" id="A0A077ZZ16"/>
<gene>
    <name evidence="8" type="primary">Contig17690.g18803</name>
    <name evidence="8" type="ORF">STYLEM_3417</name>
</gene>
<evidence type="ECO:0000313" key="8">
    <source>
        <dbReference type="EMBL" id="CDW74438.1"/>
    </source>
</evidence>
<dbReference type="PRINTS" id="PR00190">
    <property type="entry name" value="ACTIN"/>
</dbReference>
<dbReference type="SUPFAM" id="SSF53067">
    <property type="entry name" value="Actin-like ATPase domain"/>
    <property type="match status" value="2"/>
</dbReference>
<dbReference type="Gene3D" id="3.30.420.40">
    <property type="match status" value="2"/>
</dbReference>
<reference evidence="8 9" key="1">
    <citation type="submission" date="2014-06" db="EMBL/GenBank/DDBJ databases">
        <authorList>
            <person name="Swart Estienne"/>
        </authorList>
    </citation>
    <scope>NUCLEOTIDE SEQUENCE [LARGE SCALE GENOMIC DNA]</scope>
    <source>
        <strain evidence="8 9">130c</strain>
    </source>
</reference>
<evidence type="ECO:0000256" key="4">
    <source>
        <dbReference type="ARBA" id="ARBA00022840"/>
    </source>
</evidence>
<proteinExistence type="inferred from homology"/>
<evidence type="ECO:0000256" key="7">
    <source>
        <dbReference type="RuleBase" id="RU000487"/>
    </source>
</evidence>
<dbReference type="OrthoDB" id="306308at2759"/>
<keyword evidence="2" id="KW-0963">Cytoplasm</keyword>
<evidence type="ECO:0000313" key="9">
    <source>
        <dbReference type="Proteomes" id="UP000039865"/>
    </source>
</evidence>
<dbReference type="FunFam" id="3.30.420.40:FF:000148">
    <property type="entry name" value="Actin, alpha skeletal muscle"/>
    <property type="match status" value="1"/>
</dbReference>
<keyword evidence="3" id="KW-0547">Nucleotide-binding</keyword>
<protein>
    <submittedName>
        <fullName evidence="8">Actin</fullName>
    </submittedName>
</protein>
<evidence type="ECO:0000256" key="2">
    <source>
        <dbReference type="ARBA" id="ARBA00022490"/>
    </source>
</evidence>
<dbReference type="Gene3D" id="3.90.640.10">
    <property type="entry name" value="Actin, Chain A, domain 4"/>
    <property type="match status" value="1"/>
</dbReference>
<evidence type="ECO:0000256" key="6">
    <source>
        <dbReference type="ARBA" id="ARBA00049360"/>
    </source>
</evidence>
<accession>A0A077ZZ16</accession>
<dbReference type="Pfam" id="PF00022">
    <property type="entry name" value="Actin"/>
    <property type="match status" value="2"/>
</dbReference>
<dbReference type="EMBL" id="CCKQ01003314">
    <property type="protein sequence ID" value="CDW74438.1"/>
    <property type="molecule type" value="Genomic_DNA"/>
</dbReference>
<organism evidence="8 9">
    <name type="scientific">Stylonychia lemnae</name>
    <name type="common">Ciliate</name>
    <dbReference type="NCBI Taxonomy" id="5949"/>
    <lineage>
        <taxon>Eukaryota</taxon>
        <taxon>Sar</taxon>
        <taxon>Alveolata</taxon>
        <taxon>Ciliophora</taxon>
        <taxon>Intramacronucleata</taxon>
        <taxon>Spirotrichea</taxon>
        <taxon>Stichotrichia</taxon>
        <taxon>Sporadotrichida</taxon>
        <taxon>Oxytrichidae</taxon>
        <taxon>Stylonychinae</taxon>
        <taxon>Stylonychia</taxon>
    </lineage>
</organism>
<evidence type="ECO:0000256" key="3">
    <source>
        <dbReference type="ARBA" id="ARBA00022741"/>
    </source>
</evidence>
<dbReference type="InterPro" id="IPR043129">
    <property type="entry name" value="ATPase_NBD"/>
</dbReference>
<evidence type="ECO:0000256" key="5">
    <source>
        <dbReference type="ARBA" id="ARBA00023212"/>
    </source>
</evidence>
<comment type="similarity">
    <text evidence="7">Belongs to the actin family.</text>
</comment>
<dbReference type="GO" id="GO:0005856">
    <property type="term" value="C:cytoskeleton"/>
    <property type="evidence" value="ECO:0007669"/>
    <property type="project" value="UniProtKB-SubCell"/>
</dbReference>
<dbReference type="InParanoid" id="A0A077ZZ16"/>
<dbReference type="GO" id="GO:0005524">
    <property type="term" value="F:ATP binding"/>
    <property type="evidence" value="ECO:0007669"/>
    <property type="project" value="UniProtKB-KW"/>
</dbReference>
<keyword evidence="9" id="KW-1185">Reference proteome</keyword>
<sequence length="400" mass="45274">METFFDQKEFVVIDHGTGFIKAGFSGEDLPRCVIPTVVGTHQVQIDPNQQQVLAGGVLPQDGSQQKIEYAFGNSAFAQRATHSLHQPIERGIIKDFQHMENLWEYIFEHELNLEPKNINVLLTDSPLNTKENKQEIAQIMFETFKVESLAIMNTAVLSLFSTGKTTGIVAECGEGVSYTVPVFEGYALPHAIHSLNVAGQDVTDELMKGLLDDNIQIKPDHFEYVREMKEQMCSVALNYESAVYQRDPLNEEQRSYELPDDKGIIQVDHKKRFKATEAIFNPRIIGRDEVGLAHIAYKAIEKCDADLKINLYNNVVLAGGSTLMPGFHERFDYELKNLAMHSTKTDINVYADLHRKYAAWIGGSMIASFSTFSDMTIKRDEYENIQDGERSHLILKKTIY</sequence>
<dbReference type="SMART" id="SM00268">
    <property type="entry name" value="ACTIN"/>
    <property type="match status" value="1"/>
</dbReference>
<comment type="catalytic activity">
    <reaction evidence="6">
        <text>ATP + H2O = ADP + phosphate + H(+)</text>
        <dbReference type="Rhea" id="RHEA:13065"/>
        <dbReference type="ChEBI" id="CHEBI:15377"/>
        <dbReference type="ChEBI" id="CHEBI:15378"/>
        <dbReference type="ChEBI" id="CHEBI:30616"/>
        <dbReference type="ChEBI" id="CHEBI:43474"/>
        <dbReference type="ChEBI" id="CHEBI:456216"/>
    </reaction>
</comment>
<name>A0A077ZZ16_STYLE</name>